<name>A0ACC2FKH6_DALPE</name>
<protein>
    <submittedName>
        <fullName evidence="1">Uncharacterized protein</fullName>
    </submittedName>
</protein>
<evidence type="ECO:0000313" key="2">
    <source>
        <dbReference type="Proteomes" id="UP001157502"/>
    </source>
</evidence>
<gene>
    <name evidence="1" type="ORF">DPEC_G00288430</name>
</gene>
<accession>A0ACC2FKH6</accession>
<proteinExistence type="predicted"/>
<organism evidence="1 2">
    <name type="scientific">Dallia pectoralis</name>
    <name type="common">Alaska blackfish</name>
    <dbReference type="NCBI Taxonomy" id="75939"/>
    <lineage>
        <taxon>Eukaryota</taxon>
        <taxon>Metazoa</taxon>
        <taxon>Chordata</taxon>
        <taxon>Craniata</taxon>
        <taxon>Vertebrata</taxon>
        <taxon>Euteleostomi</taxon>
        <taxon>Actinopterygii</taxon>
        <taxon>Neopterygii</taxon>
        <taxon>Teleostei</taxon>
        <taxon>Protacanthopterygii</taxon>
        <taxon>Esociformes</taxon>
        <taxon>Umbridae</taxon>
        <taxon>Dallia</taxon>
    </lineage>
</organism>
<evidence type="ECO:0000313" key="1">
    <source>
        <dbReference type="EMBL" id="KAJ7991879.1"/>
    </source>
</evidence>
<dbReference type="EMBL" id="CM055753">
    <property type="protein sequence ID" value="KAJ7991879.1"/>
    <property type="molecule type" value="Genomic_DNA"/>
</dbReference>
<keyword evidence="2" id="KW-1185">Reference proteome</keyword>
<comment type="caution">
    <text evidence="1">The sequence shown here is derived from an EMBL/GenBank/DDBJ whole genome shotgun (WGS) entry which is preliminary data.</text>
</comment>
<reference evidence="1" key="1">
    <citation type="submission" date="2021-05" db="EMBL/GenBank/DDBJ databases">
        <authorList>
            <person name="Pan Q."/>
            <person name="Jouanno E."/>
            <person name="Zahm M."/>
            <person name="Klopp C."/>
            <person name="Cabau C."/>
            <person name="Louis A."/>
            <person name="Berthelot C."/>
            <person name="Parey E."/>
            <person name="Roest Crollius H."/>
            <person name="Montfort J."/>
            <person name="Robinson-Rechavi M."/>
            <person name="Bouchez O."/>
            <person name="Lampietro C."/>
            <person name="Lopez Roques C."/>
            <person name="Donnadieu C."/>
            <person name="Postlethwait J."/>
            <person name="Bobe J."/>
            <person name="Dillon D."/>
            <person name="Chandos A."/>
            <person name="von Hippel F."/>
            <person name="Guiguen Y."/>
        </authorList>
    </citation>
    <scope>NUCLEOTIDE SEQUENCE</scope>
    <source>
        <strain evidence="1">YG-Jan2019</strain>
    </source>
</reference>
<sequence length="486" mass="54617">MDYRKRLKILQRASESVGGRWSVLEGGEEPEMINIRDITQLKDESDRVDYISNVLMGELLEHFLFRLLMVVVVISNCLIVAFQTNDVTAKTYDTTFSVCEYIILSVFIWEILVKWYYGFDVFWKNGWNVLDSLVTLALVFGPLMFPLGGAGMVKVIRVLRVTRCLRVFTSVEGVAMMITVIVQSIPDMVNIFILLLVIMLVFAVFGVTLFSAAVPSAFGDLSSALYTLFICITQDGWHSIYLEFQDADEGLWFGASVYFFVFLTCGAFIFANLLVAVVTTNLEMVMTDTDDECSLAALLHEHAEGLTGEGVIHVEKVVTRTNMTRRQKPWKGSYLENLTMDTFEELLLVMAAVQKNIVAYRDIQNELESVVEEVHSLSFNVEQEHEVILRDQMAWSLQDNLLKNDIATGRTGDMLSTLITLEKAHVIDTSTASPCLFQKGMRHTAMRLSIDGQPHQPSTSVHENVEHSDSVGTHHGDSASTHHGID</sequence>
<dbReference type="Proteomes" id="UP001157502">
    <property type="component" value="Chromosome 26"/>
</dbReference>